<dbReference type="EC" id="4.2.2.2" evidence="2"/>
<dbReference type="Pfam" id="PF09492">
    <property type="entry name" value="Pec_lyase"/>
    <property type="match status" value="1"/>
</dbReference>
<organism evidence="2 3">
    <name type="scientific">Niabella yanshanensis</name>
    <dbReference type="NCBI Taxonomy" id="577386"/>
    <lineage>
        <taxon>Bacteria</taxon>
        <taxon>Pseudomonadati</taxon>
        <taxon>Bacteroidota</taxon>
        <taxon>Chitinophagia</taxon>
        <taxon>Chitinophagales</taxon>
        <taxon>Chitinophagaceae</taxon>
        <taxon>Niabella</taxon>
    </lineage>
</organism>
<dbReference type="InterPro" id="IPR012669">
    <property type="entry name" value="Pectate_lyase"/>
</dbReference>
<accession>A0ABZ0W2R5</accession>
<proteinExistence type="predicted"/>
<dbReference type="SUPFAM" id="SSF81853">
    <property type="entry name" value="Family 10 polysaccharide lyase"/>
    <property type="match status" value="1"/>
</dbReference>
<sequence length="389" mass="44493">MIKRIACLPLLVLLFSMAKAQKSIPVEIDRKPFADNAGHWYSIYDSKNMINASPDRPRYTSADLKQVADNILLFQKANGGWPKNYDMFAVLTPEQKEAVKAQRNTLNTTFDNGTCYTQIRALAIAYASVKDERYKDAALKGLNYILEAQYANGGWPQYYPIEKNYSRYITFNDGGMTGIVDLLTDIHEKEPLYDFIDATLRSKLQTAYQKGIDCILNTQIVDNGMLTAWCQQYDEVTLQPAWARKFEPPSICNGESVGIVFFLMSIKHPDERVIKAVNAALKWFEVSKIHNTVVKTVKAEKMDTPFRVSKSDRVVETDSTAAPIWTRFYELKTHRPLFCNRDSKVVYSLAEVDRERRDGYAWYTYAPQKALDAYAKWQKQLTANSTALK</sequence>
<evidence type="ECO:0000256" key="1">
    <source>
        <dbReference type="SAM" id="SignalP"/>
    </source>
</evidence>
<dbReference type="NCBIfam" id="TIGR02474">
    <property type="entry name" value="pec_lyase"/>
    <property type="match status" value="1"/>
</dbReference>
<gene>
    <name evidence="2" type="primary">pelA</name>
    <name evidence="2" type="ORF">U0035_12010</name>
</gene>
<evidence type="ECO:0000313" key="3">
    <source>
        <dbReference type="Proteomes" id="UP001325680"/>
    </source>
</evidence>
<keyword evidence="2" id="KW-0456">Lyase</keyword>
<feature type="chain" id="PRO_5045781022" evidence="1">
    <location>
        <begin position="21"/>
        <end position="389"/>
    </location>
</feature>
<keyword evidence="1" id="KW-0732">Signal</keyword>
<keyword evidence="3" id="KW-1185">Reference proteome</keyword>
<dbReference type="Gene3D" id="1.50.10.20">
    <property type="match status" value="1"/>
</dbReference>
<dbReference type="Proteomes" id="UP001325680">
    <property type="component" value="Chromosome"/>
</dbReference>
<dbReference type="GO" id="GO:0030570">
    <property type="term" value="F:pectate lyase activity"/>
    <property type="evidence" value="ECO:0007669"/>
    <property type="project" value="UniProtKB-EC"/>
</dbReference>
<dbReference type="EMBL" id="CP139960">
    <property type="protein sequence ID" value="WQD36390.1"/>
    <property type="molecule type" value="Genomic_DNA"/>
</dbReference>
<dbReference type="RefSeq" id="WP_114790032.1">
    <property type="nucleotide sequence ID" value="NZ_CP139960.1"/>
</dbReference>
<reference evidence="2 3" key="1">
    <citation type="submission" date="2023-12" db="EMBL/GenBank/DDBJ databases">
        <title>Genome sequencing and assembly of bacterial species from a model synthetic community.</title>
        <authorList>
            <person name="Hogle S.L."/>
        </authorList>
    </citation>
    <scope>NUCLEOTIDE SEQUENCE [LARGE SCALE GENOMIC DNA]</scope>
    <source>
        <strain evidence="2 3">HAMBI_3031</strain>
    </source>
</reference>
<feature type="signal peptide" evidence="1">
    <location>
        <begin position="1"/>
        <end position="20"/>
    </location>
</feature>
<name>A0ABZ0W2R5_9BACT</name>
<evidence type="ECO:0000313" key="2">
    <source>
        <dbReference type="EMBL" id="WQD36390.1"/>
    </source>
</evidence>
<protein>
    <submittedName>
        <fullName evidence="2">Pectate lyase</fullName>
        <ecNumber evidence="2">4.2.2.2</ecNumber>
    </submittedName>
</protein>